<dbReference type="FunFam" id="1.20.200.10:FF:000015">
    <property type="entry name" value="argininosuccinate lyase isoform X2"/>
    <property type="match status" value="1"/>
</dbReference>
<feature type="domain" description="Argininosuccinate lyase C-terminal" evidence="4">
    <location>
        <begin position="355"/>
        <end position="428"/>
    </location>
</feature>
<dbReference type="InterPro" id="IPR008948">
    <property type="entry name" value="L-Aspartase-like"/>
</dbReference>
<dbReference type="InterPro" id="IPR029419">
    <property type="entry name" value="Arg_succ_lyase_C"/>
</dbReference>
<dbReference type="InterPro" id="IPR009049">
    <property type="entry name" value="Argininosuccinate_lyase"/>
</dbReference>
<comment type="subcellular location">
    <subcellularLocation>
        <location evidence="1">Cytoplasm</location>
    </subcellularLocation>
</comment>
<dbReference type="AlphaFoldDB" id="A0A7K4AGA2"/>
<dbReference type="EC" id="4.3.2.1" evidence="1 2"/>
<evidence type="ECO:0000259" key="4">
    <source>
        <dbReference type="Pfam" id="PF14698"/>
    </source>
</evidence>
<dbReference type="SUPFAM" id="SSF48557">
    <property type="entry name" value="L-aspartase-like"/>
    <property type="match status" value="1"/>
</dbReference>
<dbReference type="GO" id="GO:0042450">
    <property type="term" value="P:L-arginine biosynthetic process via ornithine"/>
    <property type="evidence" value="ECO:0007669"/>
    <property type="project" value="UniProtKB-UniRule"/>
</dbReference>
<dbReference type="InterPro" id="IPR000362">
    <property type="entry name" value="Fumarate_lyase_fam"/>
</dbReference>
<dbReference type="Pfam" id="PF14698">
    <property type="entry name" value="ASL_C2"/>
    <property type="match status" value="1"/>
</dbReference>
<evidence type="ECO:0000313" key="5">
    <source>
        <dbReference type="EMBL" id="NLJ21989.1"/>
    </source>
</evidence>
<feature type="domain" description="Fumarate lyase N-terminal" evidence="3">
    <location>
        <begin position="43"/>
        <end position="292"/>
    </location>
</feature>
<keyword evidence="1 5" id="KW-0456">Lyase</keyword>
<name>A0A7K4AGA2_METSH</name>
<dbReference type="Gene3D" id="1.10.275.10">
    <property type="entry name" value="Fumarase/aspartase (N-terminal domain)"/>
    <property type="match status" value="1"/>
</dbReference>
<comment type="caution">
    <text evidence="5">The sequence shown here is derived from an EMBL/GenBank/DDBJ whole genome shotgun (WGS) entry which is preliminary data.</text>
</comment>
<dbReference type="GO" id="GO:0004056">
    <property type="term" value="F:argininosuccinate lyase activity"/>
    <property type="evidence" value="ECO:0007669"/>
    <property type="project" value="UniProtKB-UniRule"/>
</dbReference>
<dbReference type="InterPro" id="IPR022761">
    <property type="entry name" value="Fumarate_lyase_N"/>
</dbReference>
<dbReference type="PRINTS" id="PR00149">
    <property type="entry name" value="FUMRATELYASE"/>
</dbReference>
<dbReference type="PANTHER" id="PTHR43814">
    <property type="entry name" value="ARGININOSUCCINATE LYASE"/>
    <property type="match status" value="1"/>
</dbReference>
<accession>A0A7K4AGA2</accession>
<organism evidence="5 6">
    <name type="scientific">Methanothrix soehngenii</name>
    <name type="common">Methanosaeta concilii</name>
    <dbReference type="NCBI Taxonomy" id="2223"/>
    <lineage>
        <taxon>Archaea</taxon>
        <taxon>Methanobacteriati</taxon>
        <taxon>Methanobacteriota</taxon>
        <taxon>Stenosarchaea group</taxon>
        <taxon>Methanomicrobia</taxon>
        <taxon>Methanotrichales</taxon>
        <taxon>Methanotrichaceae</taxon>
        <taxon>Methanothrix</taxon>
    </lineage>
</organism>
<dbReference type="InterPro" id="IPR024083">
    <property type="entry name" value="Fumarase/histidase_N"/>
</dbReference>
<keyword evidence="1" id="KW-0055">Arginine biosynthesis</keyword>
<dbReference type="EMBL" id="JAAYUN010000048">
    <property type="protein sequence ID" value="NLJ21989.1"/>
    <property type="molecule type" value="Genomic_DNA"/>
</dbReference>
<keyword evidence="1" id="KW-0028">Amino-acid biosynthesis</keyword>
<proteinExistence type="inferred from homology"/>
<sequence>MFRDQRLGEISEDILDYLSSRKADQRIFLADLLVDRAHLMMLKERGLISEEVASKIIAALDEIEEGSALGAGEDVHEAIEAAVIALVGPEGGRMHTGRSRNDEVATCIRIALRDDLLDLMDGELCFIKTLVRLAANHRESVIPGFTHTQHAQPTTLAHHLLAHADAALRDLGRLKDAYRRVNKSPLGAAAFASTGFDIDRARTADLLGFDGLVENSMDAVSSRDFVLEVLAALSIAMVNCSRLAEELILWSSSEFGYLELDNLYATTSSIMPQKKNPDTAELARAKTGSVIGSLVAALSICKALPMSYNRDLQEVTPHLWRSLDWTLSTVRILDGCLSSSRFNLEHLKESSVLGFSTATELADSLVRITGMPFRTAHSIVGRIAAGKGEPTMRTLDEISLEIWGSPASERGFSNDHLLRALDPVSNVALRANAGGPAPEETARMIEERMRLIAEEEKNLAGMRSRVDGAIEVLRDIGRSDVLRDLKGD</sequence>
<dbReference type="GO" id="GO:0005829">
    <property type="term" value="C:cytosol"/>
    <property type="evidence" value="ECO:0007669"/>
    <property type="project" value="TreeGrafter"/>
</dbReference>
<dbReference type="Pfam" id="PF00206">
    <property type="entry name" value="Lyase_1"/>
    <property type="match status" value="1"/>
</dbReference>
<dbReference type="UniPathway" id="UPA00068">
    <property type="reaction ID" value="UER00114"/>
</dbReference>
<dbReference type="PRINTS" id="PR00145">
    <property type="entry name" value="ARGSUCLYASE"/>
</dbReference>
<dbReference type="HAMAP" id="MF_00006">
    <property type="entry name" value="Arg_succ_lyase"/>
    <property type="match status" value="1"/>
</dbReference>
<dbReference type="PANTHER" id="PTHR43814:SF1">
    <property type="entry name" value="ARGININOSUCCINATE LYASE"/>
    <property type="match status" value="1"/>
</dbReference>
<protein>
    <recommendedName>
        <fullName evidence="1 2">Argininosuccinate lyase</fullName>
        <shortName evidence="1">ASAL</shortName>
        <ecNumber evidence="1 2">4.3.2.1</ecNumber>
    </recommendedName>
    <alternativeName>
        <fullName evidence="1">Arginosuccinase</fullName>
    </alternativeName>
</protein>
<keyword evidence="1" id="KW-0963">Cytoplasm</keyword>
<gene>
    <name evidence="1 5" type="primary">argH</name>
    <name evidence="5" type="ORF">GX426_02625</name>
</gene>
<evidence type="ECO:0000256" key="2">
    <source>
        <dbReference type="NCBIfam" id="TIGR00838"/>
    </source>
</evidence>
<comment type="similarity">
    <text evidence="1">Belongs to the lyase 1 family. Argininosuccinate lyase subfamily.</text>
</comment>
<dbReference type="NCBIfam" id="TIGR00838">
    <property type="entry name" value="argH"/>
    <property type="match status" value="1"/>
</dbReference>
<dbReference type="CDD" id="cd01359">
    <property type="entry name" value="Argininosuccinate_lyase"/>
    <property type="match status" value="1"/>
</dbReference>
<reference evidence="5 6" key="1">
    <citation type="journal article" date="2020" name="Biotechnol. Biofuels">
        <title>New insights from the biogas microbiome by comprehensive genome-resolved metagenomics of nearly 1600 species originating from multiple anaerobic digesters.</title>
        <authorList>
            <person name="Campanaro S."/>
            <person name="Treu L."/>
            <person name="Rodriguez-R L.M."/>
            <person name="Kovalovszki A."/>
            <person name="Ziels R.M."/>
            <person name="Maus I."/>
            <person name="Zhu X."/>
            <person name="Kougias P.G."/>
            <person name="Basile A."/>
            <person name="Luo G."/>
            <person name="Schluter A."/>
            <person name="Konstantinidis K.T."/>
            <person name="Angelidaki I."/>
        </authorList>
    </citation>
    <scope>NUCLEOTIDE SEQUENCE [LARGE SCALE GENOMIC DNA]</scope>
    <source>
        <strain evidence="5">AS27yjCOA_157</strain>
    </source>
</reference>
<evidence type="ECO:0000259" key="3">
    <source>
        <dbReference type="Pfam" id="PF00206"/>
    </source>
</evidence>
<comment type="pathway">
    <text evidence="1">Amino-acid biosynthesis; L-arginine biosynthesis; L-arginine from L-ornithine and carbamoyl phosphate: step 3/3.</text>
</comment>
<evidence type="ECO:0000256" key="1">
    <source>
        <dbReference type="HAMAP-Rule" id="MF_00006"/>
    </source>
</evidence>
<comment type="catalytic activity">
    <reaction evidence="1">
        <text>2-(N(omega)-L-arginino)succinate = fumarate + L-arginine</text>
        <dbReference type="Rhea" id="RHEA:24020"/>
        <dbReference type="ChEBI" id="CHEBI:29806"/>
        <dbReference type="ChEBI" id="CHEBI:32682"/>
        <dbReference type="ChEBI" id="CHEBI:57472"/>
        <dbReference type="EC" id="4.3.2.1"/>
    </reaction>
</comment>
<dbReference type="Proteomes" id="UP000544742">
    <property type="component" value="Unassembled WGS sequence"/>
</dbReference>
<dbReference type="Gene3D" id="1.10.40.30">
    <property type="entry name" value="Fumarase/aspartase (C-terminal domain)"/>
    <property type="match status" value="1"/>
</dbReference>
<evidence type="ECO:0000313" key="6">
    <source>
        <dbReference type="Proteomes" id="UP000544742"/>
    </source>
</evidence>
<dbReference type="Gene3D" id="1.20.200.10">
    <property type="entry name" value="Fumarase/aspartase (Central domain)"/>
    <property type="match status" value="1"/>
</dbReference>